<dbReference type="EMBL" id="WUQX01000001">
    <property type="protein sequence ID" value="MXP74493.1"/>
    <property type="molecule type" value="Genomic_DNA"/>
</dbReference>
<accession>A0A7X3MDM8</accession>
<name>A0A7X3MDM8_9FIRM</name>
<protein>
    <recommendedName>
        <fullName evidence="3">GHKL domain-containing protein</fullName>
    </recommendedName>
</protein>
<dbReference type="Proteomes" id="UP000460412">
    <property type="component" value="Unassembled WGS sequence"/>
</dbReference>
<keyword evidence="2" id="KW-1185">Reference proteome</keyword>
<dbReference type="InterPro" id="IPR036890">
    <property type="entry name" value="HATPase_C_sf"/>
</dbReference>
<evidence type="ECO:0008006" key="3">
    <source>
        <dbReference type="Google" id="ProtNLM"/>
    </source>
</evidence>
<dbReference type="RefSeq" id="WP_159749810.1">
    <property type="nucleotide sequence ID" value="NZ_WUQX01000001.1"/>
</dbReference>
<dbReference type="Gene3D" id="3.30.565.10">
    <property type="entry name" value="Histidine kinase-like ATPase, C-terminal domain"/>
    <property type="match status" value="1"/>
</dbReference>
<organism evidence="1 2">
    <name type="scientific">Sporofaciens musculi</name>
    <dbReference type="NCBI Taxonomy" id="2681861"/>
    <lineage>
        <taxon>Bacteria</taxon>
        <taxon>Bacillati</taxon>
        <taxon>Bacillota</taxon>
        <taxon>Clostridia</taxon>
        <taxon>Lachnospirales</taxon>
        <taxon>Lachnospiraceae</taxon>
        <taxon>Sporofaciens</taxon>
    </lineage>
</organism>
<sequence length="91" mass="10438">MSDYIGRITDNLLSNIRKYADPLIPIEISTLYVNHYVGIKIENKIAEPCRYHGSGIGTKNIKAMMQQMNGLCEIKFASDYYCIILYFPIDL</sequence>
<gene>
    <name evidence="1" type="ORF">GN277_03455</name>
</gene>
<dbReference type="SUPFAM" id="SSF55874">
    <property type="entry name" value="ATPase domain of HSP90 chaperone/DNA topoisomerase II/histidine kinase"/>
    <property type="match status" value="1"/>
</dbReference>
<evidence type="ECO:0000313" key="2">
    <source>
        <dbReference type="Proteomes" id="UP000460412"/>
    </source>
</evidence>
<comment type="caution">
    <text evidence="1">The sequence shown here is derived from an EMBL/GenBank/DDBJ whole genome shotgun (WGS) entry which is preliminary data.</text>
</comment>
<reference evidence="1 2" key="1">
    <citation type="submission" date="2019-12" db="EMBL/GenBank/DDBJ databases">
        <title>Sporaefaciens musculi gen. nov., sp. nov., a novel bacterium isolated from the caecum of an obese mouse.</title>
        <authorList>
            <person name="Rasmussen T.S."/>
            <person name="Streidl T."/>
            <person name="Hitch T.C.A."/>
            <person name="Wortmann E."/>
            <person name="Deptula P."/>
            <person name="Hansen M."/>
            <person name="Nielsen D.S."/>
            <person name="Clavel T."/>
            <person name="Vogensen F.K."/>
        </authorList>
    </citation>
    <scope>NUCLEOTIDE SEQUENCE [LARGE SCALE GENOMIC DNA]</scope>
    <source>
        <strain evidence="1 2">WCA-9-b2</strain>
    </source>
</reference>
<dbReference type="AlphaFoldDB" id="A0A7X3MDM8"/>
<evidence type="ECO:0000313" key="1">
    <source>
        <dbReference type="EMBL" id="MXP74493.1"/>
    </source>
</evidence>
<proteinExistence type="predicted"/>